<dbReference type="NCBIfam" id="NF003764">
    <property type="entry name" value="PRK05355.1"/>
    <property type="match status" value="1"/>
</dbReference>
<organism evidence="14 15">
    <name type="scientific">Albibacterium profundi</name>
    <dbReference type="NCBI Taxonomy" id="3134906"/>
    <lineage>
        <taxon>Bacteria</taxon>
        <taxon>Pseudomonadati</taxon>
        <taxon>Bacteroidota</taxon>
        <taxon>Sphingobacteriia</taxon>
        <taxon>Sphingobacteriales</taxon>
        <taxon>Sphingobacteriaceae</taxon>
        <taxon>Albibacterium</taxon>
    </lineage>
</organism>
<evidence type="ECO:0000313" key="15">
    <source>
        <dbReference type="Proteomes" id="UP001580928"/>
    </source>
</evidence>
<comment type="caution">
    <text evidence="14">The sequence shown here is derived from an EMBL/GenBank/DDBJ whole genome shotgun (WGS) entry which is preliminary data.</text>
</comment>
<evidence type="ECO:0000256" key="12">
    <source>
        <dbReference type="RuleBase" id="RU004505"/>
    </source>
</evidence>
<keyword evidence="6 11" id="KW-0663">Pyridoxal phosphate</keyword>
<comment type="pathway">
    <text evidence="1 11 12">Amino-acid biosynthesis; L-serine biosynthesis; L-serine from 3-phospho-D-glycerate: step 2/3.</text>
</comment>
<dbReference type="InterPro" id="IPR015421">
    <property type="entry name" value="PyrdxlP-dep_Trfase_major"/>
</dbReference>
<comment type="pathway">
    <text evidence="11">Cofactor biosynthesis; pyridoxine 5'-phosphate biosynthesis; pyridoxine 5'-phosphate from D-erythrose 4-phosphate: step 3/5.</text>
</comment>
<comment type="subcellular location">
    <subcellularLocation>
        <location evidence="11">Cytoplasm</location>
    </subcellularLocation>
</comment>
<evidence type="ECO:0000259" key="13">
    <source>
        <dbReference type="Pfam" id="PF00266"/>
    </source>
</evidence>
<dbReference type="RefSeq" id="WP_375558450.1">
    <property type="nucleotide sequence ID" value="NZ_JBBVGT010000003.1"/>
</dbReference>
<dbReference type="SUPFAM" id="SSF53383">
    <property type="entry name" value="PLP-dependent transferases"/>
    <property type="match status" value="1"/>
</dbReference>
<evidence type="ECO:0000256" key="4">
    <source>
        <dbReference type="ARBA" id="ARBA00022605"/>
    </source>
</evidence>
<keyword evidence="3 11" id="KW-0032">Aminotransferase</keyword>
<comment type="cofactor">
    <cofactor evidence="11">
        <name>pyridoxal 5'-phosphate</name>
        <dbReference type="ChEBI" id="CHEBI:597326"/>
    </cofactor>
    <text evidence="11">Binds 1 pyridoxal phosphate per subunit.</text>
</comment>
<dbReference type="PANTHER" id="PTHR43247">
    <property type="entry name" value="PHOSPHOSERINE AMINOTRANSFERASE"/>
    <property type="match status" value="1"/>
</dbReference>
<evidence type="ECO:0000256" key="5">
    <source>
        <dbReference type="ARBA" id="ARBA00022679"/>
    </source>
</evidence>
<keyword evidence="8 11" id="KW-0718">Serine biosynthesis</keyword>
<evidence type="ECO:0000256" key="6">
    <source>
        <dbReference type="ARBA" id="ARBA00022898"/>
    </source>
</evidence>
<feature type="binding site" evidence="11">
    <location>
        <position position="190"/>
    </location>
    <ligand>
        <name>pyridoxal 5'-phosphate</name>
        <dbReference type="ChEBI" id="CHEBI:597326"/>
    </ligand>
</feature>
<keyword evidence="11" id="KW-0963">Cytoplasm</keyword>
<feature type="binding site" evidence="11">
    <location>
        <position position="167"/>
    </location>
    <ligand>
        <name>pyridoxal 5'-phosphate</name>
        <dbReference type="ChEBI" id="CHEBI:597326"/>
    </ligand>
</feature>
<dbReference type="Gene3D" id="3.90.1150.10">
    <property type="entry name" value="Aspartate Aminotransferase, domain 1"/>
    <property type="match status" value="1"/>
</dbReference>
<keyword evidence="5 11" id="KW-0808">Transferase</keyword>
<feature type="binding site" evidence="11">
    <location>
        <begin position="232"/>
        <end position="233"/>
    </location>
    <ligand>
        <name>pyridoxal 5'-phosphate</name>
        <dbReference type="ChEBI" id="CHEBI:597326"/>
    </ligand>
</feature>
<dbReference type="InterPro" id="IPR022278">
    <property type="entry name" value="Pser_aminoTfrase"/>
</dbReference>
<evidence type="ECO:0000256" key="3">
    <source>
        <dbReference type="ARBA" id="ARBA00022576"/>
    </source>
</evidence>
<comment type="function">
    <text evidence="11">Catalyzes the reversible conversion of 3-phosphohydroxypyruvate to phosphoserine and of 3-hydroxy-2-oxo-4-phosphonooxybutanoate to phosphohydroxythreonine.</text>
</comment>
<dbReference type="PROSITE" id="PS00595">
    <property type="entry name" value="AA_TRANSFER_CLASS_5"/>
    <property type="match status" value="1"/>
</dbReference>
<comment type="catalytic activity">
    <reaction evidence="9 11">
        <text>4-(phosphooxy)-L-threonine + 2-oxoglutarate = (R)-3-hydroxy-2-oxo-4-phosphooxybutanoate + L-glutamate</text>
        <dbReference type="Rhea" id="RHEA:16573"/>
        <dbReference type="ChEBI" id="CHEBI:16810"/>
        <dbReference type="ChEBI" id="CHEBI:29985"/>
        <dbReference type="ChEBI" id="CHEBI:58452"/>
        <dbReference type="ChEBI" id="CHEBI:58538"/>
        <dbReference type="EC" id="2.6.1.52"/>
    </reaction>
</comment>
<dbReference type="EC" id="2.6.1.52" evidence="11"/>
<comment type="similarity">
    <text evidence="2 11">Belongs to the class-V pyridoxal-phosphate-dependent aminotransferase family. SerC subfamily.</text>
</comment>
<feature type="binding site" evidence="11">
    <location>
        <begin position="74"/>
        <end position="75"/>
    </location>
    <ligand>
        <name>pyridoxal 5'-phosphate</name>
        <dbReference type="ChEBI" id="CHEBI:597326"/>
    </ligand>
</feature>
<protein>
    <recommendedName>
        <fullName evidence="11">Phosphoserine aminotransferase</fullName>
        <ecNumber evidence="11">2.6.1.52</ecNumber>
    </recommendedName>
    <alternativeName>
        <fullName evidence="11">Phosphohydroxythreonine aminotransferase</fullName>
        <shortName evidence="11">PSAT</shortName>
    </alternativeName>
</protein>
<comment type="catalytic activity">
    <reaction evidence="10 11 12">
        <text>O-phospho-L-serine + 2-oxoglutarate = 3-phosphooxypyruvate + L-glutamate</text>
        <dbReference type="Rhea" id="RHEA:14329"/>
        <dbReference type="ChEBI" id="CHEBI:16810"/>
        <dbReference type="ChEBI" id="CHEBI:18110"/>
        <dbReference type="ChEBI" id="CHEBI:29985"/>
        <dbReference type="ChEBI" id="CHEBI:57524"/>
        <dbReference type="EC" id="2.6.1.52"/>
    </reaction>
</comment>
<gene>
    <name evidence="11 14" type="primary">serC</name>
    <name evidence="14" type="ORF">WKR92_13895</name>
</gene>
<evidence type="ECO:0000256" key="11">
    <source>
        <dbReference type="HAMAP-Rule" id="MF_00160"/>
    </source>
</evidence>
<dbReference type="Gene3D" id="3.40.640.10">
    <property type="entry name" value="Type I PLP-dependent aspartate aminotransferase-like (Major domain)"/>
    <property type="match status" value="1"/>
</dbReference>
<evidence type="ECO:0000256" key="9">
    <source>
        <dbReference type="ARBA" id="ARBA00047630"/>
    </source>
</evidence>
<dbReference type="Proteomes" id="UP001580928">
    <property type="component" value="Unassembled WGS sequence"/>
</dbReference>
<feature type="modified residue" description="N6-(pyridoxal phosphate)lysine" evidence="11">
    <location>
        <position position="191"/>
    </location>
</feature>
<dbReference type="NCBIfam" id="TIGR01364">
    <property type="entry name" value="serC_1"/>
    <property type="match status" value="1"/>
</dbReference>
<dbReference type="Pfam" id="PF00266">
    <property type="entry name" value="Aminotran_5"/>
    <property type="match status" value="1"/>
</dbReference>
<keyword evidence="7 11" id="KW-0664">Pyridoxine biosynthesis</keyword>
<reference evidence="14 15" key="1">
    <citation type="submission" date="2024-04" db="EMBL/GenBank/DDBJ databases">
        <title>Albibacterium profundi sp. nov., isolated from sediment of the Challenger Deep of Mariana Trench.</title>
        <authorList>
            <person name="Wang Y."/>
        </authorList>
    </citation>
    <scope>NUCLEOTIDE SEQUENCE [LARGE SCALE GENOMIC DNA]</scope>
    <source>
        <strain evidence="14 15">RHL897</strain>
    </source>
</reference>
<name>A0ABV5CH83_9SPHI</name>
<evidence type="ECO:0000256" key="7">
    <source>
        <dbReference type="ARBA" id="ARBA00023096"/>
    </source>
</evidence>
<evidence type="ECO:0000256" key="2">
    <source>
        <dbReference type="ARBA" id="ARBA00006904"/>
    </source>
</evidence>
<dbReference type="EMBL" id="JBBVGT010000003">
    <property type="protein sequence ID" value="MFB5946921.1"/>
    <property type="molecule type" value="Genomic_DNA"/>
</dbReference>
<accession>A0ABV5CH83</accession>
<dbReference type="InterPro" id="IPR020578">
    <property type="entry name" value="Aminotrans_V_PyrdxlP_BS"/>
</dbReference>
<evidence type="ECO:0000256" key="1">
    <source>
        <dbReference type="ARBA" id="ARBA00005099"/>
    </source>
</evidence>
<feature type="binding site" evidence="11">
    <location>
        <position position="148"/>
    </location>
    <ligand>
        <name>pyridoxal 5'-phosphate</name>
        <dbReference type="ChEBI" id="CHEBI:597326"/>
    </ligand>
</feature>
<dbReference type="InterPro" id="IPR000192">
    <property type="entry name" value="Aminotrans_V_dom"/>
</dbReference>
<dbReference type="PIRSF" id="PIRSF000525">
    <property type="entry name" value="SerC"/>
    <property type="match status" value="1"/>
</dbReference>
<dbReference type="InterPro" id="IPR015422">
    <property type="entry name" value="PyrdxlP-dep_Trfase_small"/>
</dbReference>
<dbReference type="InterPro" id="IPR015424">
    <property type="entry name" value="PyrdxlP-dep_Trfase"/>
</dbReference>
<dbReference type="PANTHER" id="PTHR43247:SF1">
    <property type="entry name" value="PHOSPHOSERINE AMINOTRANSFERASE"/>
    <property type="match status" value="1"/>
</dbReference>
<keyword evidence="15" id="KW-1185">Reference proteome</keyword>
<feature type="binding site" evidence="11">
    <location>
        <position position="40"/>
    </location>
    <ligand>
        <name>L-glutamate</name>
        <dbReference type="ChEBI" id="CHEBI:29985"/>
    </ligand>
</feature>
<sequence>MKHNFGAGPCILPQEVFKQASEAVINFNDTGLSILEISHRSKEFEAVVFETESLIRDLLSVPSNYSILFLQGGARQQFAMVPMNLTREGERMAYLDTGSWASNAIKEARNIGDVEVVASGKDNNYTSIPKTYHIPNDAAFFHYTSNNTIFGTELFDVPNSPIPVVCDMSSDILSRKIDVSQYGLIYAGAQKNIGPAGLTIVIVNNDLLGNTGRTLPAIFDYQSHIKAKSMYNTPPVFSIYVAMLNLRWLRLKGGIEEIERENIAKARKLYEEIDRNPLFKGPADLEDRSRMNVAFTMEDPSLESEFLALATERDLVALKGHRSVGGFRASLYNALPLSSVHLLVDVMQEFEEKVKK</sequence>
<evidence type="ECO:0000313" key="14">
    <source>
        <dbReference type="EMBL" id="MFB5946921.1"/>
    </source>
</evidence>
<dbReference type="HAMAP" id="MF_00160">
    <property type="entry name" value="SerC_aminotrans_5"/>
    <property type="match status" value="1"/>
</dbReference>
<proteinExistence type="inferred from homology"/>
<dbReference type="GO" id="GO:0004648">
    <property type="term" value="F:O-phospho-L-serine:2-oxoglutarate aminotransferase activity"/>
    <property type="evidence" value="ECO:0007669"/>
    <property type="project" value="UniProtKB-EC"/>
</dbReference>
<evidence type="ECO:0000256" key="8">
    <source>
        <dbReference type="ARBA" id="ARBA00023299"/>
    </source>
</evidence>
<evidence type="ECO:0000256" key="10">
    <source>
        <dbReference type="ARBA" id="ARBA00049007"/>
    </source>
</evidence>
<comment type="caution">
    <text evidence="11">Lacks conserved residue(s) required for the propagation of feature annotation.</text>
</comment>
<comment type="subunit">
    <text evidence="11">Homodimer.</text>
</comment>
<feature type="domain" description="Aminotransferase class V" evidence="13">
    <location>
        <begin position="4"/>
        <end position="337"/>
    </location>
</feature>
<keyword evidence="4 11" id="KW-0028">Amino-acid biosynthesis</keyword>
<feature type="binding site" evidence="11">
    <location>
        <position position="100"/>
    </location>
    <ligand>
        <name>pyridoxal 5'-phosphate</name>
        <dbReference type="ChEBI" id="CHEBI:597326"/>
    </ligand>
</feature>